<evidence type="ECO:0000313" key="3">
    <source>
        <dbReference type="Proteomes" id="UP000189855"/>
    </source>
</evidence>
<proteinExistence type="predicted"/>
<comment type="caution">
    <text evidence="2">The sequence shown here is derived from an EMBL/GenBank/DDBJ whole genome shotgun (WGS) entry which is preliminary data.</text>
</comment>
<name>A0AB36KN73_PSEUB</name>
<gene>
    <name evidence="2" type="ORF">BTW15_23255</name>
</gene>
<protein>
    <recommendedName>
        <fullName evidence="4">DUF1534 domain-containing protein</fullName>
    </recommendedName>
</protein>
<feature type="region of interest" description="Disordered" evidence="1">
    <location>
        <begin position="22"/>
        <end position="91"/>
    </location>
</feature>
<dbReference type="EMBL" id="MSDS01000032">
    <property type="protein sequence ID" value="OPE57748.1"/>
    <property type="molecule type" value="Genomic_DNA"/>
</dbReference>
<dbReference type="Proteomes" id="UP000189855">
    <property type="component" value="Unassembled WGS sequence"/>
</dbReference>
<organism evidence="2 3">
    <name type="scientific">Pseudomonas syringae pv. tomato</name>
    <dbReference type="NCBI Taxonomy" id="323"/>
    <lineage>
        <taxon>Bacteria</taxon>
        <taxon>Pseudomonadati</taxon>
        <taxon>Pseudomonadota</taxon>
        <taxon>Gammaproteobacteria</taxon>
        <taxon>Pseudomonadales</taxon>
        <taxon>Pseudomonadaceae</taxon>
        <taxon>Pseudomonas</taxon>
    </lineage>
</organism>
<evidence type="ECO:0008006" key="4">
    <source>
        <dbReference type="Google" id="ProtNLM"/>
    </source>
</evidence>
<evidence type="ECO:0000256" key="1">
    <source>
        <dbReference type="SAM" id="MobiDB-lite"/>
    </source>
</evidence>
<reference evidence="2 3" key="1">
    <citation type="journal article" date="2017" name="Mol. Ecol.">
        <title>Adaptation of the pathogen, Pseudomonas syringae, during experimental evolution on a native vs. alternative host plant.</title>
        <authorList>
            <person name="Meaden S."/>
            <person name="Koskella B."/>
        </authorList>
    </citation>
    <scope>NUCLEOTIDE SEQUENCE [LARGE SCALE GENOMIC DNA]</scope>
    <source>
        <strain evidence="2 3">PT23</strain>
    </source>
</reference>
<feature type="compositionally biased region" description="Basic residues" evidence="1">
    <location>
        <begin position="40"/>
        <end position="53"/>
    </location>
</feature>
<evidence type="ECO:0000313" key="2">
    <source>
        <dbReference type="EMBL" id="OPE57748.1"/>
    </source>
</evidence>
<sequence>MSAMGCEAALKPVTLAVSGTPRWPILLPVPGSSRTSPLPRKPRDRGQAKRRPVRPYTSTVLRSTTHPHETPSLPGIHPGRSWSLRGPGRIV</sequence>
<accession>A0AB36KN73</accession>
<dbReference type="AlphaFoldDB" id="A0AB36KN73"/>